<evidence type="ECO:0000256" key="4">
    <source>
        <dbReference type="ARBA" id="ARBA00022989"/>
    </source>
</evidence>
<feature type="compositionally biased region" description="Basic and acidic residues" evidence="7">
    <location>
        <begin position="107"/>
        <end position="123"/>
    </location>
</feature>
<keyword evidence="5" id="KW-0472">Membrane</keyword>
<dbReference type="InterPro" id="IPR003582">
    <property type="entry name" value="ShKT_dom"/>
</dbReference>
<dbReference type="OrthoDB" id="564736at2759"/>
<comment type="caution">
    <text evidence="10">The sequence shown here is derived from an EMBL/GenBank/DDBJ whole genome shotgun (WGS) entry which is preliminary data.</text>
</comment>
<evidence type="ECO:0000256" key="6">
    <source>
        <dbReference type="SAM" id="Coils"/>
    </source>
</evidence>
<evidence type="ECO:0000256" key="8">
    <source>
        <dbReference type="SAM" id="SignalP"/>
    </source>
</evidence>
<gene>
    <name evidence="10" type="ORF">KFE25_006943</name>
</gene>
<keyword evidence="4" id="KW-1133">Transmembrane helix</keyword>
<proteinExistence type="inferred from homology"/>
<reference evidence="10" key="1">
    <citation type="submission" date="2021-05" db="EMBL/GenBank/DDBJ databases">
        <title>The genome of the haptophyte Pavlova lutheri (Diacronema luteri, Pavlovales) - a model for lipid biosynthesis in eukaryotic algae.</title>
        <authorList>
            <person name="Hulatt C.J."/>
            <person name="Posewitz M.C."/>
        </authorList>
    </citation>
    <scope>NUCLEOTIDE SEQUENCE</scope>
    <source>
        <strain evidence="10">NIVA-4/92</strain>
    </source>
</reference>
<feature type="region of interest" description="Disordered" evidence="7">
    <location>
        <begin position="107"/>
        <end position="147"/>
    </location>
</feature>
<sequence>MARWSGVLNLVLPLAAALSREEQHTTQCESWAAQGECLRNSHFMLGACRPQCTRSLVDTKPDCINWARDGECDHNPVFMAGACNASCVARASDAQVQERERLREAARMEREARRAAAADDSPRRARQARSADDDVEGALAGNDGAPSVELARAADGVQRDASAALEAAEAAAERAEEDFAEAKDAARAVAEALAGQPVHEPVRPGHGDAPGLSPAASGGEARETLNAGAEADASVAEVRARAAQHLQELRTQSSRPRGGARGARSGGAGGGGGGDENDLDAATALDPARLERERAARDAERLARRERARADALRKLGLRTWLLFRTLPVTFTLLLVAISARRERASGKASSKLAFAPPGFAVGTGLPAWARALADLAHRLRLAYVRAGGPGVDSVARALVGMYYVNEAVAYVEELEDVPLWEALQTVNDVLDMAQLLLPAIVACLVLGYRTTLCSALVGLDVLKDVLAVGARIVLVWMHAHFLYINELMIKKLSMLGCTLLMLASVPENRSKSKSRAMSGALMADALNAASAISGPKSALLLAARLLVACLFMYVGVQEVSRIVAGRTPYMQGDAHDTLWPKIIELFLVLPFILGYRTRAVCQVLAVTLLLESALVWTFWRSDLDLLRVHNVAQELRVLSHMREHFCTNAAVAGGLLLLQEHGGGKYTLDEYMKKQD</sequence>
<evidence type="ECO:0000313" key="11">
    <source>
        <dbReference type="Proteomes" id="UP000751190"/>
    </source>
</evidence>
<feature type="region of interest" description="Disordered" evidence="7">
    <location>
        <begin position="198"/>
        <end position="280"/>
    </location>
</feature>
<evidence type="ECO:0000256" key="5">
    <source>
        <dbReference type="ARBA" id="ARBA00023136"/>
    </source>
</evidence>
<accession>A0A8J5XFJ1</accession>
<comment type="similarity">
    <text evidence="2">Belongs to the SURF4 family.</text>
</comment>
<dbReference type="GO" id="GO:0016020">
    <property type="term" value="C:membrane"/>
    <property type="evidence" value="ECO:0007669"/>
    <property type="project" value="UniProtKB-SubCell"/>
</dbReference>
<evidence type="ECO:0000256" key="2">
    <source>
        <dbReference type="ARBA" id="ARBA00006945"/>
    </source>
</evidence>
<feature type="coiled-coil region" evidence="6">
    <location>
        <begin position="158"/>
        <end position="192"/>
    </location>
</feature>
<dbReference type="AlphaFoldDB" id="A0A8J5XFJ1"/>
<dbReference type="Pfam" id="PF02077">
    <property type="entry name" value="SURF4"/>
    <property type="match status" value="1"/>
</dbReference>
<keyword evidence="3" id="KW-0812">Transmembrane</keyword>
<protein>
    <recommendedName>
        <fullName evidence="9">ShKT domain-containing protein</fullName>
    </recommendedName>
</protein>
<name>A0A8J5XFJ1_DIALT</name>
<evidence type="ECO:0000256" key="3">
    <source>
        <dbReference type="ARBA" id="ARBA00022692"/>
    </source>
</evidence>
<dbReference type="Pfam" id="PF01549">
    <property type="entry name" value="ShK"/>
    <property type="match status" value="1"/>
</dbReference>
<evidence type="ECO:0000259" key="9">
    <source>
        <dbReference type="Pfam" id="PF01549"/>
    </source>
</evidence>
<organism evidence="10 11">
    <name type="scientific">Diacronema lutheri</name>
    <name type="common">Unicellular marine alga</name>
    <name type="synonym">Monochrysis lutheri</name>
    <dbReference type="NCBI Taxonomy" id="2081491"/>
    <lineage>
        <taxon>Eukaryota</taxon>
        <taxon>Haptista</taxon>
        <taxon>Haptophyta</taxon>
        <taxon>Pavlovophyceae</taxon>
        <taxon>Pavlovales</taxon>
        <taxon>Pavlovaceae</taxon>
        <taxon>Diacronema</taxon>
    </lineage>
</organism>
<feature type="signal peptide" evidence="8">
    <location>
        <begin position="1"/>
        <end position="17"/>
    </location>
</feature>
<evidence type="ECO:0000256" key="1">
    <source>
        <dbReference type="ARBA" id="ARBA00004141"/>
    </source>
</evidence>
<comment type="subcellular location">
    <subcellularLocation>
        <location evidence="1">Membrane</location>
        <topology evidence="1">Multi-pass membrane protein</topology>
    </subcellularLocation>
</comment>
<evidence type="ECO:0000313" key="10">
    <source>
        <dbReference type="EMBL" id="KAG8467891.1"/>
    </source>
</evidence>
<dbReference type="Proteomes" id="UP000751190">
    <property type="component" value="Unassembled WGS sequence"/>
</dbReference>
<keyword evidence="11" id="KW-1185">Reference proteome</keyword>
<evidence type="ECO:0000256" key="7">
    <source>
        <dbReference type="SAM" id="MobiDB-lite"/>
    </source>
</evidence>
<dbReference type="InterPro" id="IPR002995">
    <property type="entry name" value="Surf4"/>
</dbReference>
<feature type="chain" id="PRO_5035186159" description="ShKT domain-containing protein" evidence="8">
    <location>
        <begin position="18"/>
        <end position="677"/>
    </location>
</feature>
<dbReference type="EMBL" id="JAGTXO010000005">
    <property type="protein sequence ID" value="KAG8467891.1"/>
    <property type="molecule type" value="Genomic_DNA"/>
</dbReference>
<feature type="domain" description="ShKT" evidence="9">
    <location>
        <begin position="51"/>
        <end position="87"/>
    </location>
</feature>
<keyword evidence="8" id="KW-0732">Signal</keyword>
<feature type="compositionally biased region" description="Gly residues" evidence="7">
    <location>
        <begin position="259"/>
        <end position="274"/>
    </location>
</feature>
<keyword evidence="6" id="KW-0175">Coiled coil</keyword>